<accession>A0A7S1NMA7</accession>
<keyword evidence="1" id="KW-0812">Transmembrane</keyword>
<evidence type="ECO:0000256" key="1">
    <source>
        <dbReference type="SAM" id="Phobius"/>
    </source>
</evidence>
<proteinExistence type="predicted"/>
<evidence type="ECO:0000313" key="2">
    <source>
        <dbReference type="EMBL" id="CAD9028818.1"/>
    </source>
</evidence>
<protein>
    <submittedName>
        <fullName evidence="2">Uncharacterized protein</fullName>
    </submittedName>
</protein>
<dbReference type="AlphaFoldDB" id="A0A7S1NMA7"/>
<gene>
    <name evidence="2" type="ORF">EGYM00392_LOCUS39953</name>
</gene>
<name>A0A7S1NMA7_9EUGL</name>
<organism evidence="2">
    <name type="scientific">Eutreptiella gymnastica</name>
    <dbReference type="NCBI Taxonomy" id="73025"/>
    <lineage>
        <taxon>Eukaryota</taxon>
        <taxon>Discoba</taxon>
        <taxon>Euglenozoa</taxon>
        <taxon>Euglenida</taxon>
        <taxon>Spirocuta</taxon>
        <taxon>Euglenophyceae</taxon>
        <taxon>Eutreptiales</taxon>
        <taxon>Eutreptiaceae</taxon>
        <taxon>Eutreptiella</taxon>
    </lineage>
</organism>
<keyword evidence="1" id="KW-1133">Transmembrane helix</keyword>
<dbReference type="EMBL" id="HBGA01107286">
    <property type="protein sequence ID" value="CAD9028818.1"/>
    <property type="molecule type" value="Transcribed_RNA"/>
</dbReference>
<sequence length="193" mass="20636">MSPEERGLIREGLAKHKAKSKFQTTMAHSVVRGCDDTDQMGDFDEFDDSDDSEYPCTLAQRPLYEKCQLDHGCHHTQHHPSNVTGKTICGCIGVGFRCGVVECGLDPRLAKAHCCVIGSIAAMVSNLVGRGAESCSPDCTMPGAFSHWMAVVAGVVGLSVCGIAAVAMLGFGQGRPKWQLLRPANDLDEVLDA</sequence>
<reference evidence="2" key="1">
    <citation type="submission" date="2021-01" db="EMBL/GenBank/DDBJ databases">
        <authorList>
            <person name="Corre E."/>
            <person name="Pelletier E."/>
            <person name="Niang G."/>
            <person name="Scheremetjew M."/>
            <person name="Finn R."/>
            <person name="Kale V."/>
            <person name="Holt S."/>
            <person name="Cochrane G."/>
            <person name="Meng A."/>
            <person name="Brown T."/>
            <person name="Cohen L."/>
        </authorList>
    </citation>
    <scope>NUCLEOTIDE SEQUENCE</scope>
    <source>
        <strain evidence="2">NIES-381</strain>
    </source>
</reference>
<keyword evidence="1" id="KW-0472">Membrane</keyword>
<feature type="transmembrane region" description="Helical" evidence="1">
    <location>
        <begin position="148"/>
        <end position="172"/>
    </location>
</feature>